<dbReference type="EMBL" id="LAZR01005823">
    <property type="protein sequence ID" value="KKM96874.1"/>
    <property type="molecule type" value="Genomic_DNA"/>
</dbReference>
<evidence type="ECO:0000256" key="2">
    <source>
        <dbReference type="ARBA" id="ARBA00009399"/>
    </source>
</evidence>
<dbReference type="GO" id="GO:0000271">
    <property type="term" value="P:polysaccharide biosynthetic process"/>
    <property type="evidence" value="ECO:0007669"/>
    <property type="project" value="InterPro"/>
</dbReference>
<dbReference type="PANTHER" id="PTHR38459">
    <property type="entry name" value="PROPHAGE BACTOPRENOL-LINKED GLUCOSE TRANSLOCASE HOMOLOG"/>
    <property type="match status" value="1"/>
</dbReference>
<evidence type="ECO:0000256" key="3">
    <source>
        <dbReference type="ARBA" id="ARBA00022692"/>
    </source>
</evidence>
<evidence type="ECO:0000256" key="1">
    <source>
        <dbReference type="ARBA" id="ARBA00004141"/>
    </source>
</evidence>
<protein>
    <recommendedName>
        <fullName evidence="7">GtrA/DPMS transmembrane domain-containing protein</fullName>
    </recommendedName>
</protein>
<keyword evidence="4 6" id="KW-1133">Transmembrane helix</keyword>
<feature type="transmembrane region" description="Helical" evidence="6">
    <location>
        <begin position="43"/>
        <end position="62"/>
    </location>
</feature>
<gene>
    <name evidence="8" type="ORF">LCGC14_1173730</name>
</gene>
<dbReference type="Pfam" id="PF04138">
    <property type="entry name" value="GtrA_DPMS_TM"/>
    <property type="match status" value="1"/>
</dbReference>
<sequence>MIIDIIWNIIARLSGFIKYGLVGTVGFGIHLIVLWLLTEYADMWYITSAIIAIIVAALNNYILNYHWTFKDKKANIPNIYIGYFKYLLSRGFTEGLYLGLLYLMTDYIGWHYMVSAIAVQVVTAIVGYLIAIKWIWRKRNLEVVGNE</sequence>
<comment type="similarity">
    <text evidence="2">Belongs to the GtrA family.</text>
</comment>
<evidence type="ECO:0000256" key="5">
    <source>
        <dbReference type="ARBA" id="ARBA00023136"/>
    </source>
</evidence>
<keyword evidence="3 6" id="KW-0812">Transmembrane</keyword>
<comment type="caution">
    <text evidence="8">The sequence shown here is derived from an EMBL/GenBank/DDBJ whole genome shotgun (WGS) entry which is preliminary data.</text>
</comment>
<proteinExistence type="inferred from homology"/>
<name>A0A0F9LPA5_9ZZZZ</name>
<feature type="transmembrane region" description="Helical" evidence="6">
    <location>
        <begin position="110"/>
        <end position="131"/>
    </location>
</feature>
<evidence type="ECO:0000256" key="6">
    <source>
        <dbReference type="SAM" id="Phobius"/>
    </source>
</evidence>
<evidence type="ECO:0000256" key="4">
    <source>
        <dbReference type="ARBA" id="ARBA00022989"/>
    </source>
</evidence>
<dbReference type="PANTHER" id="PTHR38459:SF1">
    <property type="entry name" value="PROPHAGE BACTOPRENOL-LINKED GLUCOSE TRANSLOCASE HOMOLOG"/>
    <property type="match status" value="1"/>
</dbReference>
<accession>A0A0F9LPA5</accession>
<reference evidence="8" key="1">
    <citation type="journal article" date="2015" name="Nature">
        <title>Complex archaea that bridge the gap between prokaryotes and eukaryotes.</title>
        <authorList>
            <person name="Spang A."/>
            <person name="Saw J.H."/>
            <person name="Jorgensen S.L."/>
            <person name="Zaremba-Niedzwiedzka K."/>
            <person name="Martijn J."/>
            <person name="Lind A.E."/>
            <person name="van Eijk R."/>
            <person name="Schleper C."/>
            <person name="Guy L."/>
            <person name="Ettema T.J."/>
        </authorList>
    </citation>
    <scope>NUCLEOTIDE SEQUENCE</scope>
</reference>
<dbReference type="AlphaFoldDB" id="A0A0F9LPA5"/>
<dbReference type="GO" id="GO:0005886">
    <property type="term" value="C:plasma membrane"/>
    <property type="evidence" value="ECO:0007669"/>
    <property type="project" value="TreeGrafter"/>
</dbReference>
<evidence type="ECO:0000313" key="8">
    <source>
        <dbReference type="EMBL" id="KKM96874.1"/>
    </source>
</evidence>
<feature type="transmembrane region" description="Helical" evidence="6">
    <location>
        <begin position="83"/>
        <end position="104"/>
    </location>
</feature>
<feature type="transmembrane region" description="Helical" evidence="6">
    <location>
        <begin position="16"/>
        <end position="37"/>
    </location>
</feature>
<comment type="subcellular location">
    <subcellularLocation>
        <location evidence="1">Membrane</location>
        <topology evidence="1">Multi-pass membrane protein</topology>
    </subcellularLocation>
</comment>
<dbReference type="InterPro" id="IPR051401">
    <property type="entry name" value="GtrA_CellWall_Glycosyl"/>
</dbReference>
<feature type="domain" description="GtrA/DPMS transmembrane" evidence="7">
    <location>
        <begin position="18"/>
        <end position="136"/>
    </location>
</feature>
<dbReference type="InterPro" id="IPR007267">
    <property type="entry name" value="GtrA_DPMS_TM"/>
</dbReference>
<organism evidence="8">
    <name type="scientific">marine sediment metagenome</name>
    <dbReference type="NCBI Taxonomy" id="412755"/>
    <lineage>
        <taxon>unclassified sequences</taxon>
        <taxon>metagenomes</taxon>
        <taxon>ecological metagenomes</taxon>
    </lineage>
</organism>
<evidence type="ECO:0000259" key="7">
    <source>
        <dbReference type="Pfam" id="PF04138"/>
    </source>
</evidence>
<keyword evidence="5 6" id="KW-0472">Membrane</keyword>